<dbReference type="RefSeq" id="WP_413280828.1">
    <property type="nucleotide sequence ID" value="NZ_JBHFNT010000252.1"/>
</dbReference>
<evidence type="ECO:0000313" key="2">
    <source>
        <dbReference type="Proteomes" id="UP001576780"/>
    </source>
</evidence>
<dbReference type="InterPro" id="IPR021256">
    <property type="entry name" value="DUF2808"/>
</dbReference>
<reference evidence="1 2" key="1">
    <citation type="submission" date="2024-09" db="EMBL/GenBank/DDBJ databases">
        <title>Floridaenema gen nov. (Aerosakkonemataceae, Aerosakkonematales ord. nov., Cyanobacteria) from benthic tropical and subtropical fresh waters, with the description of four new species.</title>
        <authorList>
            <person name="Moretto J.A."/>
            <person name="Berthold D.E."/>
            <person name="Lefler F.W."/>
            <person name="Huang I.-S."/>
            <person name="Laughinghouse H. IV."/>
        </authorList>
    </citation>
    <scope>NUCLEOTIDE SEQUENCE [LARGE SCALE GENOMIC DNA]</scope>
    <source>
        <strain evidence="1 2">BLCC-F167</strain>
    </source>
</reference>
<gene>
    <name evidence="1" type="ORF">ACE1CA_28840</name>
</gene>
<organism evidence="1 2">
    <name type="scientific">Floridaenema evergladense BLCC-F167</name>
    <dbReference type="NCBI Taxonomy" id="3153639"/>
    <lineage>
        <taxon>Bacteria</taxon>
        <taxon>Bacillati</taxon>
        <taxon>Cyanobacteriota</taxon>
        <taxon>Cyanophyceae</taxon>
        <taxon>Oscillatoriophycideae</taxon>
        <taxon>Aerosakkonematales</taxon>
        <taxon>Aerosakkonemataceae</taxon>
        <taxon>Floridanema</taxon>
        <taxon>Floridanema evergladense</taxon>
    </lineage>
</organism>
<comment type="caution">
    <text evidence="1">The sequence shown here is derived from an EMBL/GenBank/DDBJ whole genome shotgun (WGS) entry which is preliminary data.</text>
</comment>
<proteinExistence type="predicted"/>
<dbReference type="EMBL" id="JBHFNT010000252">
    <property type="protein sequence ID" value="MFB2838516.1"/>
    <property type="molecule type" value="Genomic_DNA"/>
</dbReference>
<accession>A0ABV4WV25</accession>
<protein>
    <submittedName>
        <fullName evidence="1">DUF2808 domain-containing protein</fullName>
    </submittedName>
</protein>
<evidence type="ECO:0000313" key="1">
    <source>
        <dbReference type="EMBL" id="MFB2838516.1"/>
    </source>
</evidence>
<dbReference type="Proteomes" id="UP001576780">
    <property type="component" value="Unassembled WGS sequence"/>
</dbReference>
<name>A0ABV4WV25_9CYAN</name>
<sequence length="176" mass="19803">MSLQLSFQRILSALAITSCLLTGTSSIVWADSLPGFTLFGGPPRDTQLPFRLDFGGRINTWDRYRLKIPAKKMNLAVSQFSISYPDYYRGTFDTKDVQVRVKGKAVKLDEVTWDKENRTIQIFPREPVPAGNQVELILSNVKNPSSGGMFYFNCSIMTPGDVPLLRYIGTWLVSID</sequence>
<keyword evidence="2" id="KW-1185">Reference proteome</keyword>
<dbReference type="Pfam" id="PF10989">
    <property type="entry name" value="DUF2808"/>
    <property type="match status" value="1"/>
</dbReference>